<keyword evidence="1" id="KW-0175">Coiled coil</keyword>
<dbReference type="RefSeq" id="XP_058337356.1">
    <property type="nucleotide sequence ID" value="XM_058491868.1"/>
</dbReference>
<evidence type="ECO:0008006" key="4">
    <source>
        <dbReference type="Google" id="ProtNLM"/>
    </source>
</evidence>
<dbReference type="AlphaFoldDB" id="A0AAD7UTP2"/>
<dbReference type="Proteomes" id="UP001234581">
    <property type="component" value="Unassembled WGS sequence"/>
</dbReference>
<accession>A0AAD7UTP2</accession>
<organism evidence="2 3">
    <name type="scientific">Lichtheimia ornata</name>
    <dbReference type="NCBI Taxonomy" id="688661"/>
    <lineage>
        <taxon>Eukaryota</taxon>
        <taxon>Fungi</taxon>
        <taxon>Fungi incertae sedis</taxon>
        <taxon>Mucoromycota</taxon>
        <taxon>Mucoromycotina</taxon>
        <taxon>Mucoromycetes</taxon>
        <taxon>Mucorales</taxon>
        <taxon>Lichtheimiaceae</taxon>
        <taxon>Lichtheimia</taxon>
    </lineage>
</organism>
<gene>
    <name evidence="2" type="ORF">O0I10_011909</name>
</gene>
<reference evidence="2 3" key="1">
    <citation type="submission" date="2023-03" db="EMBL/GenBank/DDBJ databases">
        <title>Genome sequence of Lichtheimia ornata CBS 291.66.</title>
        <authorList>
            <person name="Mohabir J.T."/>
            <person name="Shea T.P."/>
            <person name="Kurbessoian T."/>
            <person name="Berby B."/>
            <person name="Fontaine J."/>
            <person name="Livny J."/>
            <person name="Gnirke A."/>
            <person name="Stajich J.E."/>
            <person name="Cuomo C.A."/>
        </authorList>
    </citation>
    <scope>NUCLEOTIDE SEQUENCE [LARGE SCALE GENOMIC DNA]</scope>
    <source>
        <strain evidence="2">CBS 291.66</strain>
    </source>
</reference>
<evidence type="ECO:0000256" key="1">
    <source>
        <dbReference type="SAM" id="Coils"/>
    </source>
</evidence>
<feature type="coiled-coil region" evidence="1">
    <location>
        <begin position="87"/>
        <end position="150"/>
    </location>
</feature>
<dbReference type="GeneID" id="83219306"/>
<evidence type="ECO:0000313" key="3">
    <source>
        <dbReference type="Proteomes" id="UP001234581"/>
    </source>
</evidence>
<evidence type="ECO:0000313" key="2">
    <source>
        <dbReference type="EMBL" id="KAJ8652442.1"/>
    </source>
</evidence>
<dbReference type="EMBL" id="JARTCD010000104">
    <property type="protein sequence ID" value="KAJ8652442.1"/>
    <property type="molecule type" value="Genomic_DNA"/>
</dbReference>
<keyword evidence="3" id="KW-1185">Reference proteome</keyword>
<protein>
    <recommendedName>
        <fullName evidence="4">Biogenesis of lysosome-related organelles complex 1 subunit 5</fullName>
    </recommendedName>
</protein>
<sequence>MARFNVDPILKDVDEFGNALFGSAHAHLQNNIDDFVRTFDETHPESGTRVGPDALAVAFVQLSNCSQKLQVHQKQDDGCWDDLVKYSQQTRQTMDDLDKTLKDAQEKQRIQGPPFAAEREEYLKKIQEDRQKFERELQRQRDKIEEYYAKRTRESTLSNLVGAKQQWS</sequence>
<name>A0AAD7UTP2_9FUNG</name>
<proteinExistence type="predicted"/>
<comment type="caution">
    <text evidence="2">The sequence shown here is derived from an EMBL/GenBank/DDBJ whole genome shotgun (WGS) entry which is preliminary data.</text>
</comment>